<name>A0ABZ0WB63_9BACT</name>
<dbReference type="EMBL" id="CP139960">
    <property type="protein sequence ID" value="WQD40548.1"/>
    <property type="molecule type" value="Genomic_DNA"/>
</dbReference>
<keyword evidence="3 6" id="KW-0812">Transmembrane</keyword>
<feature type="transmembrane region" description="Helical" evidence="6">
    <location>
        <begin position="5"/>
        <end position="21"/>
    </location>
</feature>
<proteinExistence type="inferred from homology"/>
<evidence type="ECO:0000256" key="2">
    <source>
        <dbReference type="ARBA" id="ARBA00007375"/>
    </source>
</evidence>
<evidence type="ECO:0000313" key="8">
    <source>
        <dbReference type="Proteomes" id="UP001325680"/>
    </source>
</evidence>
<keyword evidence="5 6" id="KW-0472">Membrane</keyword>
<feature type="transmembrane region" description="Helical" evidence="6">
    <location>
        <begin position="111"/>
        <end position="133"/>
    </location>
</feature>
<evidence type="ECO:0000256" key="6">
    <source>
        <dbReference type="SAM" id="Phobius"/>
    </source>
</evidence>
<evidence type="ECO:0000313" key="7">
    <source>
        <dbReference type="EMBL" id="WQD40548.1"/>
    </source>
</evidence>
<feature type="transmembrane region" description="Helical" evidence="6">
    <location>
        <begin position="139"/>
        <end position="156"/>
    </location>
</feature>
<feature type="transmembrane region" description="Helical" evidence="6">
    <location>
        <begin position="168"/>
        <end position="187"/>
    </location>
</feature>
<evidence type="ECO:0000256" key="5">
    <source>
        <dbReference type="ARBA" id="ARBA00023136"/>
    </source>
</evidence>
<evidence type="ECO:0000256" key="3">
    <source>
        <dbReference type="ARBA" id="ARBA00022692"/>
    </source>
</evidence>
<feature type="transmembrane region" description="Helical" evidence="6">
    <location>
        <begin position="55"/>
        <end position="73"/>
    </location>
</feature>
<dbReference type="PANTHER" id="PTHR31885">
    <property type="entry name" value="GH04784P"/>
    <property type="match status" value="1"/>
</dbReference>
<reference evidence="7 8" key="1">
    <citation type="submission" date="2023-12" db="EMBL/GenBank/DDBJ databases">
        <title>Genome sequencing and assembly of bacterial species from a model synthetic community.</title>
        <authorList>
            <person name="Hogle S.L."/>
        </authorList>
    </citation>
    <scope>NUCLEOTIDE SEQUENCE [LARGE SCALE GENOMIC DNA]</scope>
    <source>
        <strain evidence="7 8">HAMBI_3031</strain>
    </source>
</reference>
<comment type="subcellular location">
    <subcellularLocation>
        <location evidence="1">Membrane</location>
        <topology evidence="1">Multi-pass membrane protein</topology>
    </subcellularLocation>
</comment>
<dbReference type="Proteomes" id="UP001325680">
    <property type="component" value="Chromosome"/>
</dbReference>
<protein>
    <submittedName>
        <fullName evidence="7">Lysoplasmalogenase</fullName>
    </submittedName>
</protein>
<keyword evidence="8" id="KW-1185">Reference proteome</keyword>
<organism evidence="7 8">
    <name type="scientific">Niabella yanshanensis</name>
    <dbReference type="NCBI Taxonomy" id="577386"/>
    <lineage>
        <taxon>Bacteria</taxon>
        <taxon>Pseudomonadati</taxon>
        <taxon>Bacteroidota</taxon>
        <taxon>Chitinophagia</taxon>
        <taxon>Chitinophagales</taxon>
        <taxon>Chitinophagaceae</taxon>
        <taxon>Niabella</taxon>
    </lineage>
</organism>
<feature type="transmembrane region" description="Helical" evidence="6">
    <location>
        <begin position="193"/>
        <end position="210"/>
    </location>
</feature>
<feature type="transmembrane region" description="Helical" evidence="6">
    <location>
        <begin position="79"/>
        <end position="99"/>
    </location>
</feature>
<sequence>MKPAYIFGIIAIVYFLGMAFGQDTLQFIFKPLLVSSLLYYFVLSTRLVASALKKWIVAALIFSIAGDTLLMFANASELFFILGLCAFLAGHLFYIYTFHQIRTRHQIAGKWYAAIIVAIYYFLIINFLLPYLGGLKYPVIIYGLVISFMLLVAMHLHDLKDNLTARYLLTGAILFVVSDSVLAINKFYQPYPWGGWAIMITYVLAQWLLVKGLTRYINTTAI</sequence>
<accession>A0ABZ0WB63</accession>
<evidence type="ECO:0000256" key="1">
    <source>
        <dbReference type="ARBA" id="ARBA00004141"/>
    </source>
</evidence>
<dbReference type="PANTHER" id="PTHR31885:SF6">
    <property type="entry name" value="GH04784P"/>
    <property type="match status" value="1"/>
</dbReference>
<gene>
    <name evidence="7" type="ORF">U0035_10345</name>
</gene>
<evidence type="ECO:0000256" key="4">
    <source>
        <dbReference type="ARBA" id="ARBA00022989"/>
    </source>
</evidence>
<keyword evidence="4 6" id="KW-1133">Transmembrane helix</keyword>
<dbReference type="RefSeq" id="WP_114792233.1">
    <property type="nucleotide sequence ID" value="NZ_CP139960.1"/>
</dbReference>
<dbReference type="Pfam" id="PF07947">
    <property type="entry name" value="YhhN"/>
    <property type="match status" value="1"/>
</dbReference>
<comment type="similarity">
    <text evidence="2">Belongs to the TMEM86 family.</text>
</comment>
<dbReference type="InterPro" id="IPR012506">
    <property type="entry name" value="TMEM86B-like"/>
</dbReference>
<feature type="transmembrane region" description="Helical" evidence="6">
    <location>
        <begin position="27"/>
        <end position="43"/>
    </location>
</feature>